<name>A0AA35Z1C7_LACSI</name>
<dbReference type="PANTHER" id="PTHR33116">
    <property type="entry name" value="REVERSE TRANSCRIPTASE ZINC-BINDING DOMAIN-CONTAINING PROTEIN-RELATED-RELATED"/>
    <property type="match status" value="1"/>
</dbReference>
<dbReference type="EMBL" id="OX465081">
    <property type="protein sequence ID" value="CAI9284009.1"/>
    <property type="molecule type" value="Genomic_DNA"/>
</dbReference>
<evidence type="ECO:0000313" key="3">
    <source>
        <dbReference type="Proteomes" id="UP001177003"/>
    </source>
</evidence>
<protein>
    <recommendedName>
        <fullName evidence="1">Reverse transcriptase zinc-binding domain-containing protein</fullName>
    </recommendedName>
</protein>
<evidence type="ECO:0000313" key="2">
    <source>
        <dbReference type="EMBL" id="CAI9284009.1"/>
    </source>
</evidence>
<dbReference type="Proteomes" id="UP001177003">
    <property type="component" value="Chromosome 5"/>
</dbReference>
<accession>A0AA35Z1C7</accession>
<reference evidence="2" key="1">
    <citation type="submission" date="2023-04" db="EMBL/GenBank/DDBJ databases">
        <authorList>
            <person name="Vijverberg K."/>
            <person name="Xiong W."/>
            <person name="Schranz E."/>
        </authorList>
    </citation>
    <scope>NUCLEOTIDE SEQUENCE</scope>
</reference>
<evidence type="ECO:0000259" key="1">
    <source>
        <dbReference type="Pfam" id="PF13966"/>
    </source>
</evidence>
<dbReference type="PANTHER" id="PTHR33116:SF78">
    <property type="entry name" value="OS12G0587133 PROTEIN"/>
    <property type="match status" value="1"/>
</dbReference>
<dbReference type="Pfam" id="PF13966">
    <property type="entry name" value="zf-RVT"/>
    <property type="match status" value="1"/>
</dbReference>
<dbReference type="InterPro" id="IPR026960">
    <property type="entry name" value="RVT-Znf"/>
</dbReference>
<gene>
    <name evidence="2" type="ORF">LSALG_LOCUS23568</name>
</gene>
<keyword evidence="3" id="KW-1185">Reference proteome</keyword>
<feature type="domain" description="Reverse transcriptase zinc-binding" evidence="1">
    <location>
        <begin position="193"/>
        <end position="266"/>
    </location>
</feature>
<dbReference type="AlphaFoldDB" id="A0AA35Z1C7"/>
<sequence>MEGTQGYEINHQTQLHTKLALLETDVFIEILSRTSLKTLHIIRCTKRHFVPSSGAKNFDIGCLPKAFTILATALNKLIFGECDNADEYPNKFLFVCKPTTLDAKSLSFSIYKYIAVKFAMVVTRSNPLHFKIILLSYAEPSDLTNDHGYENFQVELFHSTTWEWRDLGALKWRWELDPSGTYPVSSLRNYIDSTILPCSDEKWQWNPLIIGKLNILAWRISYGRLPTIVNLSKIGITQSNLCKICGVAPETENHLFIECGTAKDLWQRIAGWWRLMDPNVQAIKDLLNCKSVLKGHKRLEIIHEGIMLVFLWVIWNFRNLKAHSSGAKSLSVLAYEVQSMSAFWINARNRKGVSLRWLDWCCDPIRECYANM</sequence>
<proteinExistence type="predicted"/>
<organism evidence="2 3">
    <name type="scientific">Lactuca saligna</name>
    <name type="common">Willowleaf lettuce</name>
    <dbReference type="NCBI Taxonomy" id="75948"/>
    <lineage>
        <taxon>Eukaryota</taxon>
        <taxon>Viridiplantae</taxon>
        <taxon>Streptophyta</taxon>
        <taxon>Embryophyta</taxon>
        <taxon>Tracheophyta</taxon>
        <taxon>Spermatophyta</taxon>
        <taxon>Magnoliopsida</taxon>
        <taxon>eudicotyledons</taxon>
        <taxon>Gunneridae</taxon>
        <taxon>Pentapetalae</taxon>
        <taxon>asterids</taxon>
        <taxon>campanulids</taxon>
        <taxon>Asterales</taxon>
        <taxon>Asteraceae</taxon>
        <taxon>Cichorioideae</taxon>
        <taxon>Cichorieae</taxon>
        <taxon>Lactucinae</taxon>
        <taxon>Lactuca</taxon>
    </lineage>
</organism>